<dbReference type="InterPro" id="IPR016181">
    <property type="entry name" value="Acyl_CoA_acyltransferase"/>
</dbReference>
<reference evidence="1" key="1">
    <citation type="submission" date="2023-03" db="EMBL/GenBank/DDBJ databases">
        <title>MT1 and MT2 Draft Genomes of Novel Species.</title>
        <authorList>
            <person name="Venkateswaran K."/>
        </authorList>
    </citation>
    <scope>NUCLEOTIDE SEQUENCE</scope>
    <source>
        <strain evidence="1">F6_8S_P_1A</strain>
    </source>
</reference>
<evidence type="ECO:0000313" key="1">
    <source>
        <dbReference type="EMBL" id="MDN4598074.1"/>
    </source>
</evidence>
<dbReference type="EMBL" id="JAROCB010000003">
    <property type="protein sequence ID" value="MDN4598074.1"/>
    <property type="molecule type" value="Genomic_DNA"/>
</dbReference>
<dbReference type="Proteomes" id="UP001174210">
    <property type="component" value="Unassembled WGS sequence"/>
</dbReference>
<accession>A0ABT8IZ46</accession>
<name>A0ABT8IZ46_9MICO</name>
<evidence type="ECO:0000313" key="2">
    <source>
        <dbReference type="Proteomes" id="UP001174210"/>
    </source>
</evidence>
<proteinExistence type="predicted"/>
<dbReference type="RefSeq" id="WP_301219423.1">
    <property type="nucleotide sequence ID" value="NZ_JAROCB010000003.1"/>
</dbReference>
<gene>
    <name evidence="1" type="ORF">P5G59_13050</name>
</gene>
<protein>
    <recommendedName>
        <fullName evidence="3">N-acetyltransferase domain-containing protein</fullName>
    </recommendedName>
</protein>
<organism evidence="1 2">
    <name type="scientific">Leifsonia virtsii</name>
    <dbReference type="NCBI Taxonomy" id="3035915"/>
    <lineage>
        <taxon>Bacteria</taxon>
        <taxon>Bacillati</taxon>
        <taxon>Actinomycetota</taxon>
        <taxon>Actinomycetes</taxon>
        <taxon>Micrococcales</taxon>
        <taxon>Microbacteriaceae</taxon>
        <taxon>Leifsonia</taxon>
    </lineage>
</organism>
<dbReference type="Gene3D" id="3.40.630.30">
    <property type="match status" value="1"/>
</dbReference>
<comment type="caution">
    <text evidence="1">The sequence shown here is derived from an EMBL/GenBank/DDBJ whole genome shotgun (WGS) entry which is preliminary data.</text>
</comment>
<keyword evidence="2" id="KW-1185">Reference proteome</keyword>
<sequence>MSVRLKWRTARKGDRRLLQSFTCTVDRPRNWREPHPRPWELQVQSWVRELKPPVHGRRSVDLGFAGPELAAVVVVDHVEEEFFHIPAVARALDRRGAATGTGIVDHAIDLAAARASPDLDHIILSANIHRRNSASRQCFERAGFTRDIGMTDPSFEQWLLRVEFDVV</sequence>
<evidence type="ECO:0008006" key="3">
    <source>
        <dbReference type="Google" id="ProtNLM"/>
    </source>
</evidence>
<dbReference type="SUPFAM" id="SSF55729">
    <property type="entry name" value="Acyl-CoA N-acyltransferases (Nat)"/>
    <property type="match status" value="1"/>
</dbReference>